<gene>
    <name evidence="1" type="ORF">METZ01_LOCUS498908</name>
</gene>
<dbReference type="EMBL" id="UINC01218853">
    <property type="protein sequence ID" value="SVE46054.1"/>
    <property type="molecule type" value="Genomic_DNA"/>
</dbReference>
<name>A0A383DP05_9ZZZZ</name>
<proteinExistence type="predicted"/>
<accession>A0A383DP05</accession>
<reference evidence="1" key="1">
    <citation type="submission" date="2018-05" db="EMBL/GenBank/DDBJ databases">
        <authorList>
            <person name="Lanie J.A."/>
            <person name="Ng W.-L."/>
            <person name="Kazmierczak K.M."/>
            <person name="Andrzejewski T.M."/>
            <person name="Davidsen T.M."/>
            <person name="Wayne K.J."/>
            <person name="Tettelin H."/>
            <person name="Glass J.I."/>
            <person name="Rusch D."/>
            <person name="Podicherti R."/>
            <person name="Tsui H.-C.T."/>
            <person name="Winkler M.E."/>
        </authorList>
    </citation>
    <scope>NUCLEOTIDE SEQUENCE</scope>
</reference>
<dbReference type="AlphaFoldDB" id="A0A383DP05"/>
<protein>
    <submittedName>
        <fullName evidence="1">Uncharacterized protein</fullName>
    </submittedName>
</protein>
<organism evidence="1">
    <name type="scientific">marine metagenome</name>
    <dbReference type="NCBI Taxonomy" id="408172"/>
    <lineage>
        <taxon>unclassified sequences</taxon>
        <taxon>metagenomes</taxon>
        <taxon>ecological metagenomes</taxon>
    </lineage>
</organism>
<feature type="non-terminal residue" evidence="1">
    <location>
        <position position="1"/>
    </location>
</feature>
<evidence type="ECO:0000313" key="1">
    <source>
        <dbReference type="EMBL" id="SVE46054.1"/>
    </source>
</evidence>
<sequence length="89" mass="10014">VEATGEWIRKAPADNVLDGARAAYAWRMSEEKPQEALEQALMMTDELGRERVTVGVARKMYMRNPKGIKEWLPKSGLSVAAQQRVVRGK</sequence>